<dbReference type="Pfam" id="PF13487">
    <property type="entry name" value="HD_5"/>
    <property type="match status" value="1"/>
</dbReference>
<proteinExistence type="predicted"/>
<reference evidence="2 3" key="1">
    <citation type="submission" date="2019-09" db="EMBL/GenBank/DDBJ databases">
        <title>Sulfurimonas gotlandica sp. nov., a chemoautotrophic and psychrotolerant epsilonproteobacterium isolated from a pelagic redoxcline, and an emended description of the genus Sulfurimonas.</title>
        <authorList>
            <person name="Wang S."/>
            <person name="Jiang L."/>
            <person name="Shao S."/>
        </authorList>
    </citation>
    <scope>NUCLEOTIDE SEQUENCE [LARGE SCALE GENOMIC DNA]</scope>
    <source>
        <strain evidence="2 3">GYSZ_1</strain>
    </source>
</reference>
<dbReference type="InterPro" id="IPR003607">
    <property type="entry name" value="HD/PDEase_dom"/>
</dbReference>
<evidence type="ECO:0000313" key="3">
    <source>
        <dbReference type="Proteomes" id="UP000326944"/>
    </source>
</evidence>
<feature type="domain" description="HD-GYP" evidence="1">
    <location>
        <begin position="130"/>
        <end position="319"/>
    </location>
</feature>
<protein>
    <submittedName>
        <fullName evidence="2">HD domain-containing protein</fullName>
    </submittedName>
</protein>
<dbReference type="KEGG" id="sulg:FJR48_11010"/>
<dbReference type="Gene3D" id="1.10.3210.10">
    <property type="entry name" value="Hypothetical protein af1432"/>
    <property type="match status" value="1"/>
</dbReference>
<gene>
    <name evidence="2" type="ORF">FJR48_11010</name>
</gene>
<organism evidence="2 3">
    <name type="scientific">Sulfurimonas lithotrophica</name>
    <dbReference type="NCBI Taxonomy" id="2590022"/>
    <lineage>
        <taxon>Bacteria</taxon>
        <taxon>Pseudomonadati</taxon>
        <taxon>Campylobacterota</taxon>
        <taxon>Epsilonproteobacteria</taxon>
        <taxon>Campylobacterales</taxon>
        <taxon>Sulfurimonadaceae</taxon>
        <taxon>Sulfurimonas</taxon>
    </lineage>
</organism>
<keyword evidence="3" id="KW-1185">Reference proteome</keyword>
<dbReference type="PROSITE" id="PS51832">
    <property type="entry name" value="HD_GYP"/>
    <property type="match status" value="1"/>
</dbReference>
<dbReference type="SUPFAM" id="SSF109604">
    <property type="entry name" value="HD-domain/PDEase-like"/>
    <property type="match status" value="1"/>
</dbReference>
<evidence type="ECO:0000259" key="1">
    <source>
        <dbReference type="PROSITE" id="PS51832"/>
    </source>
</evidence>
<dbReference type="CDD" id="cd00077">
    <property type="entry name" value="HDc"/>
    <property type="match status" value="1"/>
</dbReference>
<dbReference type="OrthoDB" id="9781223at2"/>
<dbReference type="InterPro" id="IPR037522">
    <property type="entry name" value="HD_GYP_dom"/>
</dbReference>
<evidence type="ECO:0000313" key="2">
    <source>
        <dbReference type="EMBL" id="QFR50229.1"/>
    </source>
</evidence>
<dbReference type="Proteomes" id="UP000326944">
    <property type="component" value="Chromosome"/>
</dbReference>
<name>A0A5P8P3F8_9BACT</name>
<dbReference type="PANTHER" id="PTHR43155">
    <property type="entry name" value="CYCLIC DI-GMP PHOSPHODIESTERASE PA4108-RELATED"/>
    <property type="match status" value="1"/>
</dbReference>
<dbReference type="EMBL" id="CP043617">
    <property type="protein sequence ID" value="QFR50229.1"/>
    <property type="molecule type" value="Genomic_DNA"/>
</dbReference>
<dbReference type="PANTHER" id="PTHR43155:SF2">
    <property type="entry name" value="CYCLIC DI-GMP PHOSPHODIESTERASE PA4108"/>
    <property type="match status" value="1"/>
</dbReference>
<dbReference type="AlphaFoldDB" id="A0A5P8P3F8"/>
<accession>A0A5P8P3F8</accession>
<dbReference type="RefSeq" id="WP_152308177.1">
    <property type="nucleotide sequence ID" value="NZ_CP043617.1"/>
</dbReference>
<sequence length="319" mass="37236">MLIKVKKGQNIDKYQIALDTINKDVILPYDMYIEQDDSTIAVKAGTLIDDKIYDVLQSQKAVFIPKKYVDLRKNESKNLETYISYAKHNPEYCINYLYKMNDIFFDNFLKSSDNLFDFEDVESMIKAIILLIRHNRNFVKENIIHFQNDNMLAHHSLHVAIYAVNLGISLEIQDKKLLSLGMAGYLQDIGIKKVDNNIVLKDSKLSADEIEDIHKHAMYSTEIIKHNHIHNPHIIEAIMHHHENYDGSGYPNHLKKGEISIFASILSICDVFDALTSTRPYRKEMSSFEALTYMMKDEQMRNRFNHQYIKIFITLLVKK</sequence>